<feature type="region of interest" description="Disordered" evidence="1">
    <location>
        <begin position="187"/>
        <end position="225"/>
    </location>
</feature>
<dbReference type="EMBL" id="KN823033">
    <property type="protein sequence ID" value="KIO25924.1"/>
    <property type="molecule type" value="Genomic_DNA"/>
</dbReference>
<organism evidence="4 5">
    <name type="scientific">Tulasnella calospora MUT 4182</name>
    <dbReference type="NCBI Taxonomy" id="1051891"/>
    <lineage>
        <taxon>Eukaryota</taxon>
        <taxon>Fungi</taxon>
        <taxon>Dikarya</taxon>
        <taxon>Basidiomycota</taxon>
        <taxon>Agaricomycotina</taxon>
        <taxon>Agaricomycetes</taxon>
        <taxon>Cantharellales</taxon>
        <taxon>Tulasnellaceae</taxon>
        <taxon>Tulasnella</taxon>
    </lineage>
</organism>
<keyword evidence="2" id="KW-1133">Transmembrane helix</keyword>
<reference evidence="5" key="2">
    <citation type="submission" date="2015-01" db="EMBL/GenBank/DDBJ databases">
        <title>Evolutionary Origins and Diversification of the Mycorrhizal Mutualists.</title>
        <authorList>
            <consortium name="DOE Joint Genome Institute"/>
            <consortium name="Mycorrhizal Genomics Consortium"/>
            <person name="Kohler A."/>
            <person name="Kuo A."/>
            <person name="Nagy L.G."/>
            <person name="Floudas D."/>
            <person name="Copeland A."/>
            <person name="Barry K.W."/>
            <person name="Cichocki N."/>
            <person name="Veneault-Fourrey C."/>
            <person name="LaButti K."/>
            <person name="Lindquist E.A."/>
            <person name="Lipzen A."/>
            <person name="Lundell T."/>
            <person name="Morin E."/>
            <person name="Murat C."/>
            <person name="Riley R."/>
            <person name="Ohm R."/>
            <person name="Sun H."/>
            <person name="Tunlid A."/>
            <person name="Henrissat B."/>
            <person name="Grigoriev I.V."/>
            <person name="Hibbett D.S."/>
            <person name="Martin F."/>
        </authorList>
    </citation>
    <scope>NUCLEOTIDE SEQUENCE [LARGE SCALE GENOMIC DNA]</scope>
    <source>
        <strain evidence="5">MUT 4182</strain>
    </source>
</reference>
<evidence type="ECO:0000313" key="4">
    <source>
        <dbReference type="EMBL" id="KIO25924.1"/>
    </source>
</evidence>
<feature type="transmembrane region" description="Helical" evidence="2">
    <location>
        <begin position="53"/>
        <end position="71"/>
    </location>
</feature>
<evidence type="ECO:0000259" key="3">
    <source>
        <dbReference type="Pfam" id="PF04892"/>
    </source>
</evidence>
<feature type="compositionally biased region" description="Polar residues" evidence="1">
    <location>
        <begin position="206"/>
        <end position="225"/>
    </location>
</feature>
<feature type="transmembrane region" description="Helical" evidence="2">
    <location>
        <begin position="83"/>
        <end position="102"/>
    </location>
</feature>
<keyword evidence="5" id="KW-1185">Reference proteome</keyword>
<feature type="region of interest" description="Disordered" evidence="1">
    <location>
        <begin position="247"/>
        <end position="267"/>
    </location>
</feature>
<dbReference type="PANTHER" id="PTHR28008">
    <property type="entry name" value="DOMAIN PROTEIN, PUTATIVE (AFU_ORTHOLOGUE AFUA_3G10980)-RELATED"/>
    <property type="match status" value="1"/>
</dbReference>
<feature type="transmembrane region" description="Helical" evidence="2">
    <location>
        <begin position="114"/>
        <end position="134"/>
    </location>
</feature>
<dbReference type="AlphaFoldDB" id="A0A0C3QIS6"/>
<proteinExistence type="predicted"/>
<dbReference type="HOGENOM" id="CLU_062280_1_0_1"/>
<dbReference type="Proteomes" id="UP000054248">
    <property type="component" value="Unassembled WGS sequence"/>
</dbReference>
<reference evidence="4 5" key="1">
    <citation type="submission" date="2014-04" db="EMBL/GenBank/DDBJ databases">
        <authorList>
            <consortium name="DOE Joint Genome Institute"/>
            <person name="Kuo A."/>
            <person name="Girlanda M."/>
            <person name="Perotto S."/>
            <person name="Kohler A."/>
            <person name="Nagy L.G."/>
            <person name="Floudas D."/>
            <person name="Copeland A."/>
            <person name="Barry K.W."/>
            <person name="Cichocki N."/>
            <person name="Veneault-Fourrey C."/>
            <person name="LaButti K."/>
            <person name="Lindquist E.A."/>
            <person name="Lipzen A."/>
            <person name="Lundell T."/>
            <person name="Morin E."/>
            <person name="Murat C."/>
            <person name="Sun H."/>
            <person name="Tunlid A."/>
            <person name="Henrissat B."/>
            <person name="Grigoriev I.V."/>
            <person name="Hibbett D.S."/>
            <person name="Martin F."/>
            <person name="Nordberg H.P."/>
            <person name="Cantor M.N."/>
            <person name="Hua S.X."/>
        </authorList>
    </citation>
    <scope>NUCLEOTIDE SEQUENCE [LARGE SCALE GENOMIC DNA]</scope>
    <source>
        <strain evidence="4 5">MUT 4182</strain>
    </source>
</reference>
<gene>
    <name evidence="4" type="ORF">M407DRAFT_243921</name>
</gene>
<keyword evidence="2" id="KW-0472">Membrane</keyword>
<sequence>MPRLPTDDTPSNGDPISVRLRRAARRSVRSVMKSRSISMPRNFTPLPIRLRPWFLLFTTIIMVVLALLGFTDAHHAVPVNDKILHFACFGLATGVFFFIFDVEEDARRIWFWRYSGLILTAVICFFFGGIVSEFVQAMLPYKTFDFWDVVANLLGSGLGLYVSYYLERYYRRRREIARLYKPLSGDLDSEDEDPYSPTRSGPLLPQHQTGSPSENPTAANAVSKGSTGISRIPAFKNVWDDRVENVFDIGDEDSEDEARGTSGSKGR</sequence>
<name>A0A0C3QIS6_9AGAM</name>
<dbReference type="OrthoDB" id="63581at2759"/>
<dbReference type="InterPro" id="IPR006976">
    <property type="entry name" value="VanZ-like"/>
</dbReference>
<evidence type="ECO:0000256" key="1">
    <source>
        <dbReference type="SAM" id="MobiDB-lite"/>
    </source>
</evidence>
<feature type="domain" description="VanZ-like" evidence="3">
    <location>
        <begin position="80"/>
        <end position="163"/>
    </location>
</feature>
<keyword evidence="2" id="KW-0812">Transmembrane</keyword>
<evidence type="ECO:0000313" key="5">
    <source>
        <dbReference type="Proteomes" id="UP000054248"/>
    </source>
</evidence>
<protein>
    <recommendedName>
        <fullName evidence="3">VanZ-like domain-containing protein</fullName>
    </recommendedName>
</protein>
<dbReference type="Pfam" id="PF04892">
    <property type="entry name" value="VanZ"/>
    <property type="match status" value="1"/>
</dbReference>
<feature type="transmembrane region" description="Helical" evidence="2">
    <location>
        <begin position="146"/>
        <end position="166"/>
    </location>
</feature>
<dbReference type="PANTHER" id="PTHR28008:SF1">
    <property type="entry name" value="DOMAIN PROTEIN, PUTATIVE (AFU_ORTHOLOGUE AFUA_3G10980)-RELATED"/>
    <property type="match status" value="1"/>
</dbReference>
<accession>A0A0C3QIS6</accession>
<evidence type="ECO:0000256" key="2">
    <source>
        <dbReference type="SAM" id="Phobius"/>
    </source>
</evidence>